<keyword evidence="1" id="KW-0732">Signal</keyword>
<accession>A0A1Y2FL28</accession>
<dbReference type="AlphaFoldDB" id="A0A1Y2FL28"/>
<feature type="chain" id="PRO_5013299567" description="Extracellular membrane protein CFEM domain-containing protein" evidence="1">
    <location>
        <begin position="28"/>
        <end position="172"/>
    </location>
</feature>
<dbReference type="Proteomes" id="UP000193685">
    <property type="component" value="Unassembled WGS sequence"/>
</dbReference>
<evidence type="ECO:0008006" key="4">
    <source>
        <dbReference type="Google" id="ProtNLM"/>
    </source>
</evidence>
<dbReference type="EMBL" id="MCFI01000006">
    <property type="protein sequence ID" value="ORY84287.1"/>
    <property type="molecule type" value="Genomic_DNA"/>
</dbReference>
<evidence type="ECO:0000256" key="1">
    <source>
        <dbReference type="SAM" id="SignalP"/>
    </source>
</evidence>
<organism evidence="2 3">
    <name type="scientific">Protomyces lactucae-debilis</name>
    <dbReference type="NCBI Taxonomy" id="2754530"/>
    <lineage>
        <taxon>Eukaryota</taxon>
        <taxon>Fungi</taxon>
        <taxon>Dikarya</taxon>
        <taxon>Ascomycota</taxon>
        <taxon>Taphrinomycotina</taxon>
        <taxon>Taphrinomycetes</taxon>
        <taxon>Taphrinales</taxon>
        <taxon>Protomycetaceae</taxon>
        <taxon>Protomyces</taxon>
    </lineage>
</organism>
<feature type="signal peptide" evidence="1">
    <location>
        <begin position="1"/>
        <end position="27"/>
    </location>
</feature>
<dbReference type="RefSeq" id="XP_040726305.1">
    <property type="nucleotide sequence ID" value="XM_040870443.1"/>
</dbReference>
<keyword evidence="3" id="KW-1185">Reference proteome</keyword>
<name>A0A1Y2FL28_PROLT</name>
<evidence type="ECO:0000313" key="3">
    <source>
        <dbReference type="Proteomes" id="UP000193685"/>
    </source>
</evidence>
<gene>
    <name evidence="2" type="ORF">BCR37DRAFT_386478</name>
</gene>
<proteinExistence type="predicted"/>
<protein>
    <recommendedName>
        <fullName evidence="4">Extracellular membrane protein CFEM domain-containing protein</fullName>
    </recommendedName>
</protein>
<dbReference type="GeneID" id="63787042"/>
<evidence type="ECO:0000313" key="2">
    <source>
        <dbReference type="EMBL" id="ORY84287.1"/>
    </source>
</evidence>
<reference evidence="2 3" key="1">
    <citation type="submission" date="2016-07" db="EMBL/GenBank/DDBJ databases">
        <title>Pervasive Adenine N6-methylation of Active Genes in Fungi.</title>
        <authorList>
            <consortium name="DOE Joint Genome Institute"/>
            <person name="Mondo S.J."/>
            <person name="Dannebaum R.O."/>
            <person name="Kuo R.C."/>
            <person name="Labutti K."/>
            <person name="Haridas S."/>
            <person name="Kuo A."/>
            <person name="Salamov A."/>
            <person name="Ahrendt S.R."/>
            <person name="Lipzen A."/>
            <person name="Sullivan W."/>
            <person name="Andreopoulos W.B."/>
            <person name="Clum A."/>
            <person name="Lindquist E."/>
            <person name="Daum C."/>
            <person name="Ramamoorthy G.K."/>
            <person name="Gryganskyi A."/>
            <person name="Culley D."/>
            <person name="Magnuson J.K."/>
            <person name="James T.Y."/>
            <person name="O'Malley M.A."/>
            <person name="Stajich J.E."/>
            <person name="Spatafora J.W."/>
            <person name="Visel A."/>
            <person name="Grigoriev I.V."/>
        </authorList>
    </citation>
    <scope>NUCLEOTIDE SEQUENCE [LARGE SCALE GENOMIC DNA]</scope>
    <source>
        <strain evidence="2 3">12-1054</strain>
    </source>
</reference>
<comment type="caution">
    <text evidence="2">The sequence shown here is derived from an EMBL/GenBank/DDBJ whole genome shotgun (WGS) entry which is preliminary data.</text>
</comment>
<sequence length="172" mass="18952">MAMQRPAAARALAVFVIWLAVVGWTVGDPQEDLQCNQIVFQASATLRLAASCTGIQPAEDCEQQCKRRIADLIYGIARKEPDICFFINHQFDWDIRIQNICWVLDRCPCIAEGPMRHAGDHMLMFGGSGGAASSPSTWTASSRSVPDSQYCKPLAGTSLVLSRLVRRLSHSK</sequence>